<reference evidence="5" key="1">
    <citation type="journal article" date="2019" name="Int. J. Syst. Evol. Microbiol.">
        <title>The Global Catalogue of Microorganisms (GCM) 10K type strain sequencing project: providing services to taxonomists for standard genome sequencing and annotation.</title>
        <authorList>
            <consortium name="The Broad Institute Genomics Platform"/>
            <consortium name="The Broad Institute Genome Sequencing Center for Infectious Disease"/>
            <person name="Wu L."/>
            <person name="Ma J."/>
        </authorList>
    </citation>
    <scope>NUCLEOTIDE SEQUENCE [LARGE SCALE GENOMIC DNA]</scope>
    <source>
        <strain evidence="5">JCM 17688</strain>
    </source>
</reference>
<keyword evidence="1" id="KW-0812">Transmembrane</keyword>
<dbReference type="Proteomes" id="UP001500635">
    <property type="component" value="Unassembled WGS sequence"/>
</dbReference>
<keyword evidence="4" id="KW-0449">Lipoprotein</keyword>
<accession>A0ABP8JGJ7</accession>
<dbReference type="Pfam" id="PF21946">
    <property type="entry name" value="LppM"/>
    <property type="match status" value="1"/>
</dbReference>
<feature type="signal peptide" evidence="2">
    <location>
        <begin position="1"/>
        <end position="33"/>
    </location>
</feature>
<dbReference type="InterPro" id="IPR053807">
    <property type="entry name" value="LppM"/>
</dbReference>
<keyword evidence="5" id="KW-1185">Reference proteome</keyword>
<dbReference type="PROSITE" id="PS51257">
    <property type="entry name" value="PROKAR_LIPOPROTEIN"/>
    <property type="match status" value="1"/>
</dbReference>
<organism evidence="4 5">
    <name type="scientific">Tsukamurella soli</name>
    <dbReference type="NCBI Taxonomy" id="644556"/>
    <lineage>
        <taxon>Bacteria</taxon>
        <taxon>Bacillati</taxon>
        <taxon>Actinomycetota</taxon>
        <taxon>Actinomycetes</taxon>
        <taxon>Mycobacteriales</taxon>
        <taxon>Tsukamurellaceae</taxon>
        <taxon>Tsukamurella</taxon>
    </lineage>
</organism>
<keyword evidence="2" id="KW-0732">Signal</keyword>
<keyword evidence="1" id="KW-0472">Membrane</keyword>
<gene>
    <name evidence="4" type="primary">lppM</name>
    <name evidence="4" type="ORF">GCM10023147_18530</name>
</gene>
<sequence length="249" mass="25845">MPANHRLTSARRSPGRIAAVLVLLFMVCAPALSACAPDPQGGDRVYGKIVAAQVPAADPKGPQLSVPGDLQGLASVADYNAAGKAGTQMTFGPLTFGQFNQLGDVVSQSFIDTDASMKATVARTGSVVALSGTIDLSSLATNSASVIMSVQFPGPVTATNGRQDSDDTVTWTVNGGSSANLTSEAHYADPSIQAFTKWSWICAFVGLLVAVVVGAIAYTQRDRSPRPGADGAGESLLELSQRLRQKLHR</sequence>
<protein>
    <submittedName>
        <fullName evidence="4">Lipoprotein LppM</fullName>
    </submittedName>
</protein>
<evidence type="ECO:0000256" key="2">
    <source>
        <dbReference type="SAM" id="SignalP"/>
    </source>
</evidence>
<evidence type="ECO:0000259" key="3">
    <source>
        <dbReference type="Pfam" id="PF21946"/>
    </source>
</evidence>
<dbReference type="RefSeq" id="WP_344994151.1">
    <property type="nucleotide sequence ID" value="NZ_BAABFR010000022.1"/>
</dbReference>
<comment type="caution">
    <text evidence="4">The sequence shown here is derived from an EMBL/GenBank/DDBJ whole genome shotgun (WGS) entry which is preliminary data.</text>
</comment>
<evidence type="ECO:0000313" key="5">
    <source>
        <dbReference type="Proteomes" id="UP001500635"/>
    </source>
</evidence>
<keyword evidence="1" id="KW-1133">Transmembrane helix</keyword>
<dbReference type="EMBL" id="BAABFR010000022">
    <property type="protein sequence ID" value="GAA4390520.1"/>
    <property type="molecule type" value="Genomic_DNA"/>
</dbReference>
<evidence type="ECO:0000256" key="1">
    <source>
        <dbReference type="SAM" id="Phobius"/>
    </source>
</evidence>
<feature type="transmembrane region" description="Helical" evidence="1">
    <location>
        <begin position="198"/>
        <end position="218"/>
    </location>
</feature>
<proteinExistence type="predicted"/>
<evidence type="ECO:0000313" key="4">
    <source>
        <dbReference type="EMBL" id="GAA4390520.1"/>
    </source>
</evidence>
<feature type="chain" id="PRO_5045793465" evidence="2">
    <location>
        <begin position="34"/>
        <end position="249"/>
    </location>
</feature>
<name>A0ABP8JGJ7_9ACTN</name>
<feature type="domain" description="LppM" evidence="3">
    <location>
        <begin position="42"/>
        <end position="187"/>
    </location>
</feature>